<organism evidence="2 3">
    <name type="scientific">Streptomyces zagrosensis</name>
    <dbReference type="NCBI Taxonomy" id="1042984"/>
    <lineage>
        <taxon>Bacteria</taxon>
        <taxon>Bacillati</taxon>
        <taxon>Actinomycetota</taxon>
        <taxon>Actinomycetes</taxon>
        <taxon>Kitasatosporales</taxon>
        <taxon>Streptomycetaceae</taxon>
        <taxon>Streptomyces</taxon>
    </lineage>
</organism>
<protein>
    <submittedName>
        <fullName evidence="2">Uncharacterized protein</fullName>
    </submittedName>
</protein>
<feature type="region of interest" description="Disordered" evidence="1">
    <location>
        <begin position="126"/>
        <end position="162"/>
    </location>
</feature>
<dbReference type="EMBL" id="JACHJL010000016">
    <property type="protein sequence ID" value="MBB5938361.1"/>
    <property type="molecule type" value="Genomic_DNA"/>
</dbReference>
<evidence type="ECO:0000256" key="1">
    <source>
        <dbReference type="SAM" id="MobiDB-lite"/>
    </source>
</evidence>
<evidence type="ECO:0000313" key="2">
    <source>
        <dbReference type="EMBL" id="MBB5938361.1"/>
    </source>
</evidence>
<dbReference type="Proteomes" id="UP000588098">
    <property type="component" value="Unassembled WGS sequence"/>
</dbReference>
<dbReference type="AlphaFoldDB" id="A0A7W9QDY3"/>
<name>A0A7W9QDY3_9ACTN</name>
<feature type="compositionally biased region" description="Low complexity" evidence="1">
    <location>
        <begin position="22"/>
        <end position="33"/>
    </location>
</feature>
<gene>
    <name evidence="2" type="ORF">FHS42_005450</name>
</gene>
<keyword evidence="3" id="KW-1185">Reference proteome</keyword>
<feature type="compositionally biased region" description="Basic and acidic residues" evidence="1">
    <location>
        <begin position="146"/>
        <end position="162"/>
    </location>
</feature>
<proteinExistence type="predicted"/>
<accession>A0A7W9QDY3</accession>
<sequence>MAMTPAHPRAVPARRTAPCRNTATGRATATGRTQLPGRPQHRLTATIATPTTAPVAAPVQLTRHPADASGQFAQRSRVAFPVPAVGTTVQMGIDCRPGYAGRQSLAVNPGGEGGTSIGTVHPAMVPAAGAGPRTAPCGARSRSNRSSRDLGCDTMERGGARA</sequence>
<evidence type="ECO:0000313" key="3">
    <source>
        <dbReference type="Proteomes" id="UP000588098"/>
    </source>
</evidence>
<feature type="region of interest" description="Disordered" evidence="1">
    <location>
        <begin position="1"/>
        <end position="37"/>
    </location>
</feature>
<comment type="caution">
    <text evidence="2">The sequence shown here is derived from an EMBL/GenBank/DDBJ whole genome shotgun (WGS) entry which is preliminary data.</text>
</comment>
<reference evidence="2 3" key="1">
    <citation type="submission" date="2020-08" db="EMBL/GenBank/DDBJ databases">
        <title>Genomic Encyclopedia of Type Strains, Phase III (KMG-III): the genomes of soil and plant-associated and newly described type strains.</title>
        <authorList>
            <person name="Whitman W."/>
        </authorList>
    </citation>
    <scope>NUCLEOTIDE SEQUENCE [LARGE SCALE GENOMIC DNA]</scope>
    <source>
        <strain evidence="2 3">CECT 8305</strain>
    </source>
</reference>